<dbReference type="InterPro" id="IPR003889">
    <property type="entry name" value="FYrich_C"/>
</dbReference>
<feature type="compositionally biased region" description="Basic residues" evidence="27">
    <location>
        <begin position="5145"/>
        <end position="5154"/>
    </location>
</feature>
<feature type="compositionally biased region" description="Low complexity" evidence="27">
    <location>
        <begin position="2453"/>
        <end position="2468"/>
    </location>
</feature>
<evidence type="ECO:0000256" key="17">
    <source>
        <dbReference type="ARBA" id="ARBA00023159"/>
    </source>
</evidence>
<dbReference type="CDD" id="cd15665">
    <property type="entry name" value="ePHD1_KMT2C_like"/>
    <property type="match status" value="1"/>
</dbReference>
<feature type="compositionally biased region" description="Polar residues" evidence="27">
    <location>
        <begin position="2915"/>
        <end position="2931"/>
    </location>
</feature>
<evidence type="ECO:0000256" key="19">
    <source>
        <dbReference type="ARBA" id="ARBA00023242"/>
    </source>
</evidence>
<dbReference type="PROSITE" id="PS50280">
    <property type="entry name" value="SET"/>
    <property type="match status" value="1"/>
</dbReference>
<dbReference type="Proteomes" id="UP001168821">
    <property type="component" value="Unassembled WGS sequence"/>
</dbReference>
<keyword evidence="33" id="KW-1185">Reference proteome</keyword>
<feature type="compositionally biased region" description="Pro residues" evidence="27">
    <location>
        <begin position="1368"/>
        <end position="1380"/>
    </location>
</feature>
<feature type="compositionally biased region" description="Pro residues" evidence="27">
    <location>
        <begin position="2701"/>
        <end position="2716"/>
    </location>
</feature>
<keyword evidence="15" id="KW-0238">DNA-binding</keyword>
<dbReference type="SUPFAM" id="SSF47095">
    <property type="entry name" value="HMG-box"/>
    <property type="match status" value="1"/>
</dbReference>
<feature type="region of interest" description="Disordered" evidence="27">
    <location>
        <begin position="3582"/>
        <end position="3606"/>
    </location>
</feature>
<dbReference type="Gene3D" id="1.10.30.10">
    <property type="entry name" value="High mobility group box domain"/>
    <property type="match status" value="1"/>
</dbReference>
<feature type="domain" description="PHD-type" evidence="31">
    <location>
        <begin position="309"/>
        <end position="416"/>
    </location>
</feature>
<feature type="region of interest" description="Disordered" evidence="27">
    <location>
        <begin position="5131"/>
        <end position="5168"/>
    </location>
</feature>
<dbReference type="InterPro" id="IPR003616">
    <property type="entry name" value="Post-SET_dom"/>
</dbReference>
<keyword evidence="10" id="KW-0862">Zinc</keyword>
<dbReference type="InterPro" id="IPR011011">
    <property type="entry name" value="Znf_FYVE_PHD"/>
</dbReference>
<feature type="region of interest" description="Disordered" evidence="27">
    <location>
        <begin position="3036"/>
        <end position="3071"/>
    </location>
</feature>
<evidence type="ECO:0000259" key="29">
    <source>
        <dbReference type="PROSITE" id="PS50280"/>
    </source>
</evidence>
<feature type="compositionally biased region" description="Low complexity" evidence="27">
    <location>
        <begin position="1381"/>
        <end position="1396"/>
    </location>
</feature>
<dbReference type="FunFam" id="2.170.270.10:FF:000003">
    <property type="entry name" value="Histone-lysine N-methyltransferase"/>
    <property type="match status" value="1"/>
</dbReference>
<feature type="compositionally biased region" description="Polar residues" evidence="27">
    <location>
        <begin position="2669"/>
        <end position="2683"/>
    </location>
</feature>
<dbReference type="GO" id="GO:0005654">
    <property type="term" value="C:nucleoplasm"/>
    <property type="evidence" value="ECO:0007669"/>
    <property type="project" value="UniProtKB-ARBA"/>
</dbReference>
<feature type="region of interest" description="Disordered" evidence="27">
    <location>
        <begin position="1213"/>
        <end position="1245"/>
    </location>
</feature>
<dbReference type="InterPro" id="IPR046341">
    <property type="entry name" value="SET_dom_sf"/>
</dbReference>
<keyword evidence="8" id="KW-0677">Repeat</keyword>
<dbReference type="FunFam" id="3.30.40.10:FF:000407">
    <property type="entry name" value="Histone-lysine N-methyltransferase MLL3"/>
    <property type="match status" value="1"/>
</dbReference>
<dbReference type="InterPro" id="IPR013083">
    <property type="entry name" value="Znf_RING/FYVE/PHD"/>
</dbReference>
<feature type="domain" description="SET" evidence="29">
    <location>
        <begin position="5206"/>
        <end position="5322"/>
    </location>
</feature>
<keyword evidence="21" id="KW-0012">Acyltransferase</keyword>
<feature type="region of interest" description="Disordered" evidence="27">
    <location>
        <begin position="3525"/>
        <end position="3563"/>
    </location>
</feature>
<dbReference type="Gene3D" id="3.30.160.360">
    <property type="match status" value="1"/>
</dbReference>
<feature type="compositionally biased region" description="Pro residues" evidence="27">
    <location>
        <begin position="1804"/>
        <end position="1815"/>
    </location>
</feature>
<dbReference type="SMART" id="SM00542">
    <property type="entry name" value="FYRC"/>
    <property type="match status" value="1"/>
</dbReference>
<evidence type="ECO:0000256" key="6">
    <source>
        <dbReference type="ARBA" id="ARBA00022691"/>
    </source>
</evidence>
<feature type="compositionally biased region" description="Basic and acidic residues" evidence="27">
    <location>
        <begin position="2971"/>
        <end position="2980"/>
    </location>
</feature>
<evidence type="ECO:0000256" key="27">
    <source>
        <dbReference type="SAM" id="MobiDB-lite"/>
    </source>
</evidence>
<dbReference type="GO" id="GO:0016746">
    <property type="term" value="F:acyltransferase activity"/>
    <property type="evidence" value="ECO:0007669"/>
    <property type="project" value="UniProtKB-KW"/>
</dbReference>
<feature type="coiled-coil region" evidence="26">
    <location>
        <begin position="2527"/>
        <end position="2554"/>
    </location>
</feature>
<feature type="region of interest" description="Disordered" evidence="27">
    <location>
        <begin position="2339"/>
        <end position="2375"/>
    </location>
</feature>
<dbReference type="PROSITE" id="PS50868">
    <property type="entry name" value="POST_SET"/>
    <property type="match status" value="1"/>
</dbReference>
<evidence type="ECO:0000256" key="24">
    <source>
        <dbReference type="ARBA" id="ARBA00072631"/>
    </source>
</evidence>
<dbReference type="GO" id="GO:0042800">
    <property type="term" value="F:histone H3K4 methyltransferase activity"/>
    <property type="evidence" value="ECO:0007669"/>
    <property type="project" value="UniProtKB-ARBA"/>
</dbReference>
<comment type="subunit">
    <text evidence="23">Component of the MLL3 complex (also named ASCOM complex), at least composed of catalytic subunit KMT2C/MLL3, ASH2L, RBBP5, WDR5, NCOA6, DPY30, KDM6A, PAXIP1/PTIP, PAGR1 and alpha- and beta-tubulin. Forms a core complex with the evolutionary conserved subcomplex WRAD composed of WDR5, RBBP5, ASH2L/ASH2 and DPY30 subunits; WRAD differentially stimulates the methyltransferase activity. Interacts (via WIN motif) with WDR5.</text>
</comment>
<evidence type="ECO:0000256" key="15">
    <source>
        <dbReference type="ARBA" id="ARBA00023125"/>
    </source>
</evidence>
<sequence length="5346" mass="590300">MRGQGLPITLTLGVPHLRLSERLAKFNFLKMDEIAQGLDPDDLMDLDEGSDLDEEEDELIDDALPSPFQFPSSGSAATSAASSPPNDDFPLPFGFSGKPFSSLRRGRGRPRRDFEPDRRSFESDKRPFEMDRRAFEPDALARLTGALTGKPAQRRQPAANRIRKPKPPGLSQRKKPKSLDFDLACITQSPGDEIPLVDPETGALIFAEREKPAPVFEELPYFPEQWPGKVCAFCNLGERSQLGQGEMMRLLCPDGFIPQRTTPDTPENLSNTIPTPERDSGDKSPRGPVTCRRQKSFNKCRHPSLTSEYVDELTIIGYTEEPHVSTLFDSTGYFYTHRSCALWSNGVVRNENSALENVGPAVLQSSSRKCSFCNHYGASILCKVEGCTKVFHFPCATASGAFQVLNSLTLFCSNHIGQASLECENAVCYTCKTLGDIANLMYCSSCGEHYHGICVGLAQLPGVRAGWQCRKCRICQVCRMTGDETKLMTCEQCDKIYHSTCQRPIVTSIPKYGWKCRCCRVCGDCGSRTPGAGLSSRWHAHYTVCDSCYQQRNKGFSCPLCHRAYRAHAHREMVQCTLCRKFVHGTCDPEADLVTYHQRKEAHPEYEYACLMCKNLTQPAALLSKRNSLDDPSECVAPPQESPYDENAEFDSPYPVDAIRNMGLGKGKPYSASKIAKKRLGLGSVGASGRPKGVGKGVPGKVGFMKRQRLTDFGRKRGAKAKMRGVFGVPGVGLQRPVSDGKNDEEPGVENRLVLCSAKDKFVLTQDICVMCGALGTDQEGCLIACVQCGQCYHPYCVNVKVTKVILQKGWRCLDCTVCEGCGQRNDEARLILCDDCDISYHIYCMDPPLDYVPHGNWKCKWCAICQSCGATDPGFNCTWMNSFTVCGPCASHVTCPSCSEPYSEGDLIIQCVQCERWLHGTCDAIKTEDDAEKCAEEGYNCLLCRPRDVPPPHLIPSATTLKPPTPTKSPEVKSNNNYYVDGVYLSEVGFNLIKSLSVEQNGTRKKRKKIATVQDKEAGIMATIESVVAGGSTDNMLEDSAKLELVDVKEEPQEIYKEGMIWMKEDGPPPEGFTLFTMENGVSVLRRKRQRNLQKLGIGGFLVRMRGVRTGQDNDDIDVLPGQLLPTSSEMQIPLVPPEGEKPRRKPVRRKPKSKLAETFPPYLQEAFFGKELLDSTKEVDSSSSDEEKGYSDMDKTIQLTQDEIKAVAAVSGKHEGGDGKHALDKSKAPIVPKEEEEEENTEDLKDVLAIPGDLLDTELVNTIMNEGDAELNKNAESLDALTATNLADETDITNTLASASTSKDTKDELTDILGPNFNLETMPSINSKDVEDIFKGVLTDDSQESQESNVFPIQNPNSFNTTTPQTIPPHPVTAPPVRPTALPAVNQSNLNSPLNFPPPSPYQSEYSNSPQFSPAFSEPPSPWVSVNDNADMDTPPAGAQSTYNQRSSEKMKADEGLGNGATISAVLYANINQPEWKTEFPNWSDRYKQILKKWRTLSSEQKAPYLQQARDNRSALRMKKQQQSQISKEASSATSATTTKAPPPAAAPVSNNVIPSTQVPAIVAPVSEVCTQQSRPAPPLTTASTSSVSVSPPVTPRPTSLTPCPPSLTPSPSTQQQFTVHGQFLGPGDHCGPAPNVTVNPLYQPNVVNEQSPTLPLLRTNNIQQQTTTPPASDQQIRVLTPSEIMRTLPSLCQENYEPQPPDQEKVAHQHKSAREAEQERQWKQLQATRQQQAQQQQNIIHEQRVQCTIARVQRQISDPTPFSFQQEQTPQELSPVASPSPNPRQILSMGIKSPTFTHPAQPAPMRPIPPTQAPLDFSTPDSDPYAKAPSTPKLPQPTFQNNRLPADPYAHQPSTPRPQFQIRPPLQALSAPVRAAEAPELNRQLRDLLQRQQFKKLDDQLLAGKGQQRVWPPTEASQEVETPVVSTNSVSTGDATFRQPLPPSIVRPRMPVPVSGIPRQPGSHLGLRMQLDPRIQGLDPRMRLLLQQQQQRILQQTVVNQQQQQQQQQQQTQSAQPPPQVFSGGTVRFTSIVRPTSVEQYEQLLPRQQPTFQPRAADPQGPPRLPVSQIANIQRPPLSQTPAVSAPATNQAENAVSDQEIPDNVTAELEKLEQETGTMAELQGVGDILGGLGDDDDELLAEMGADFNILEYADPEALPGEKTNILDIELEEEPIKNEKKVKVELPKAPGKPNIANQLKKEAVPPVTSVISAPQSLANNIHPPPLAISQAQTNHPLGTGITTHLTPQQIHQQMLHQVQQAAAHGKPMPPGSRLQTPDGFVGIVTPNNNVQLQLPQGYHQRLLVTQLHNNQKLQMRLGQNVPRIMSVAPVQQAIHNTPVGLNAGPRLAAPPPPPPPYPGPPPPYPGSATPQQQEQPLLLEDLLEQEKREQEKQNQNSQTVVNQEIASSTSSNTEQESAPLLTDQDFERITDVLGAPAVGINANARQAQVATTTTSQVTWQQTQNRPKPTPTPQPPTEIRVQTFNANLLTPPPLPPENIVTEQDKQKQLVYEQWLSHQETTLNQQLKYYETEVNKLRKMRKSLNSKQRQLRKTGGQLSDADANELQRITAEQAIFQKHLESSRKLSRQHGLLVQEYRNKQQAKQRPVQSPLLLQQNHSPLGPPSSSPIHHSNTSQSPMMSPSASPLTQHSSPLHSPSPMISHSPGPGSVTNILQSPNGMSPMQPSPRIGTPHSQGDSSPGPAPSPSQVCLPPPAPRMTSPQHKRVVTSPVGYTADLRPGTPQMRFVRTPMDHGGGLQRRLSSPMAAYQQKPGTPSPLSSPPPQAMVINQQLIQKQLQEGPESILNSARAAQLIQQRNLVRQQQQQQGVAQPPPLTPQQHQMMVQQQQQLAKQQQLQIAQMQAQLQAQQQRLSQQQNAAPASPMPPKSPLIGQHIMSPHSMPPSPMPPKSPMMSFSGNQTPNSPVTRNFNQPPSPMTHSQYQPPSSPMPRSPMIQSPMGMRRPPSSPAMPDRPRSVENHSRSFSSQNSVDNSSMMDQGGGNPHNPNNPIPLPPNFGRFGYFKLGLRGGSPMWSFGRGAKRIPTPPGANKELEKAESSTSSNPIKPKKESHLSKVSILKRKSPAKTNLQSLAMSKVGSLVSSDYNEFDDSSCTPPVTPPPMALTSTSRVAAVQKTIGKKIPEENKEVLIVHSPDEKQLRCDDIMDYDDDNNTVISGEVSLSSAAQQNDVDDVGVMETFSQSDLGEAMSSPLESDQIADEYLLFPGNMVVDLSGDGETHYSDKEEAEEEDYGGENMHVVIRSPTTSDDEFIMQNKGKKYNIRRLPSNHLLEATDSPEGEEMHTDPSPDAGDEDAISNYEESEIVIIDPSIKSPDEQISTKEDFEELIDEGSRKDKMLKQEVITAKHINEIHKYAANVYSFPPKTETSGSNTRVTNLITSKLGPKFSLITTPVMTISRTDAQKSTDVVTQTTKLVNTTATSKLTNIILHNAVRSNVLSVPKLVTSGSPAITIVSANTSPIASILPSGFTVPVISASAVRQLPNVKVIDKPSSSISLTTHDTCLPKKIFEDDSVSPDSSNCEDDKSKDSSDEKSKTDSPPADFVKQSPLKLVSEPTRVPVEEPVKTVSEVATPSNETTKEEVKVQTTSESDVKKVENVHVTSIKVHNQRVPSPIIAKTTSPVIIHSTPELKMTAQVIQEPQSGIQITARAETVDGFEGATGDDTKSVVISIPSPTPSQEQILDNIALQAFENRRRDGNGMPGEFESFEDVLDMIENITAEPPAVLEDNIKDKINDAPDYQKTTKVSRVEPEPTKESVPVTKIETKITKPSVVPQLSPLSQPTDLTTNMANASQQLRTLLSLHTTTATSSNNVESVVKSKVVSTGSVVTPAPVVTSRVIQQASSSTVIVPNVKPKTVVPPIRTQSTTIQSTVAQSVQITTSGINFLPARSGGIQLMPEHPKLPRVTAVNSTATSVTLTPTNTVQKPAVTTTSETTETTTRKTTCSLTEMLQSHPAAVPSTKTSADTITAASLLGTSISLSRSGFSTSLVQAQPNVVVSPVTTTMLQTSTFGHTTSSVSTSVFKTVTSGTNLLHTQLTKVIRHKSLEETLSETIKEEKVEPMETSEDKIIKTEPGQSQSGCKFSTIPTPPISRNDDSQNALLKKLLQNTACASTQTPPPTSAPSSITVASSTQFPSSLENQLKASILSPVVKESVTPPQTKAPPRAPIMSRETSFVSSPVIQQPPTPVPTQQLHIDIKKCLPPSRTPSRDDLLSPPTPRSSCSQDSSLQTPPLIKKEPQQPLLQQEVKKEIVDETSQHSEVSDQSRSDVPMKEEIDSLDPITEKMLLDKEELKKQKRRMYQQKRRQNQIMNKEAVGQPKKRPRKSSKVDEDYDTYIDGVLAQLRTLPPMVVSEPVLNRNFNICPVFGSDMSKLAANDYDSRFGELKGEYGNAYMPGYSDFYNTQPYGDHEPLPEKPPASTQRGFYDQEFPLIKFDAEEEKRFDMFCREDSPDSIISSSSPECPVTEPPHKFLGLKLINEDDDEEDDDMSKMRLSPVVPIVAPIPIRLKPTGPYLKDYTEDKENVGREVCLKSKFGSTSAAPLKDSGNVTVTLTLTSSAAEDIMGVLRDLANILHIPAPTSYQIVERTSTPPSQKLGLYRTKGKDGKEGAPIDIQSILNGAAKFCKHCDVVILNNMIRKKVSELPFLSKDSELLSDGDELFFCSTTCYMQFALMHRSPSIPEDKAAAIIDHLCHKDKHDLKGKRPLIDSLDHKKNFMDGVDLDLRHFKREVEPMDVNEIRAYSLFTKQGETIKLKRFDDSHLTPRVWKGVRYKSWTPGCLQPPHKHKKPTDKETMELLYRMGITVTPIKMPEDFRRCMFCQGIGDGVADGPARLLNFDVDKWVHLNCGLWSDGVYETVNGALMNLENAIQQSLTQICVHCNKLGATIRCFKTRCSNVYHLTCAVKDGCVFYKNKTTYCTVHVPKNEKDNELTTLSVSRRVYVNRDENRQVAAVMHHSDTNNLLRVGSLIFLSVGQLLPHQLQNFHNQNFIYPIGYKIIRFYWSMRHLNKRCKYICSIHESFGKPEFRVVIQEGVDDDVEFKDSSPKALWHRILDQIASMRRENQCVQVFPQFVSGEDLFGLTEPAVVRVLESLPGIETLTDYKFKYGRNPLLELPLAINPSGSARTEPRSRSQLHWKRPHTQRTSGSSVRPLFGPTPAMTNNNTLAEGACPYTKQFVHSKSSQYKKMKQEWRNNVYLARSKIQGLGLYAARDLEKHTMVIEYIGEIIRTELAETREKKYEAKNRGIYMFRLDEERVVDATLCGGLARYINHSCNPNCVAETVEVDRDCRIIIFAKRRIQRGEELAYDYKFDIEDDQHKISCMCGAPNCRKWMN</sequence>
<feature type="domain" description="PHD-type" evidence="28">
    <location>
        <begin position="425"/>
        <end position="475"/>
    </location>
</feature>
<feature type="region of interest" description="Disordered" evidence="27">
    <location>
        <begin position="2824"/>
        <end position="2843"/>
    </location>
</feature>
<dbReference type="CDD" id="cd15510">
    <property type="entry name" value="PHD2_KMT2C_like"/>
    <property type="match status" value="1"/>
</dbReference>
<dbReference type="CDD" id="cd15509">
    <property type="entry name" value="PHD1_KMT2C_like"/>
    <property type="match status" value="1"/>
</dbReference>
<dbReference type="GO" id="GO:0005700">
    <property type="term" value="C:polytene chromosome"/>
    <property type="evidence" value="ECO:0007669"/>
    <property type="project" value="UniProtKB-ARBA"/>
</dbReference>
<feature type="compositionally biased region" description="Polar residues" evidence="27">
    <location>
        <begin position="2401"/>
        <end position="2418"/>
    </location>
</feature>
<dbReference type="InterPro" id="IPR001965">
    <property type="entry name" value="Znf_PHD"/>
</dbReference>
<keyword evidence="19" id="KW-0539">Nucleus</keyword>
<feature type="compositionally biased region" description="Basic residues" evidence="27">
    <location>
        <begin position="161"/>
        <end position="176"/>
    </location>
</feature>
<dbReference type="FunFam" id="3.30.160.360:FF:000001">
    <property type="entry name" value="Histone-lysine N-methyltransferase"/>
    <property type="match status" value="1"/>
</dbReference>
<feature type="compositionally biased region" description="Low complexity" evidence="27">
    <location>
        <begin position="2869"/>
        <end position="2881"/>
    </location>
</feature>
<dbReference type="CDD" id="cd15666">
    <property type="entry name" value="ePHD2_KMT2C_like"/>
    <property type="match status" value="1"/>
</dbReference>
<feature type="region of interest" description="Disordered" evidence="27">
    <location>
        <begin position="4071"/>
        <end position="4110"/>
    </location>
</feature>
<feature type="region of interest" description="Disordered" evidence="27">
    <location>
        <begin position="3289"/>
        <end position="3311"/>
    </location>
</feature>
<dbReference type="PROSITE" id="PS51543">
    <property type="entry name" value="FYRC"/>
    <property type="match status" value="1"/>
</dbReference>
<keyword evidence="16" id="KW-0564">Palmitate</keyword>
<keyword evidence="12" id="KW-0007">Acetylation</keyword>
<evidence type="ECO:0000256" key="16">
    <source>
        <dbReference type="ARBA" id="ARBA00023139"/>
    </source>
</evidence>
<feature type="domain" description="PHD-type" evidence="31">
    <location>
        <begin position="4827"/>
        <end position="4935"/>
    </location>
</feature>
<feature type="compositionally biased region" description="Basic and acidic residues" evidence="27">
    <location>
        <begin position="276"/>
        <end position="285"/>
    </location>
</feature>
<dbReference type="FunFam" id="1.10.30.10:FF:000009">
    <property type="entry name" value="Histone-lysine N-methyltransferase"/>
    <property type="match status" value="1"/>
</dbReference>
<feature type="compositionally biased region" description="Basic and acidic residues" evidence="27">
    <location>
        <begin position="4071"/>
        <end position="4085"/>
    </location>
</feature>
<dbReference type="FunFam" id="3.30.40.10:FF:000852">
    <property type="entry name" value="Histone-lysine N-methyltransferase 2C"/>
    <property type="match status" value="1"/>
</dbReference>
<dbReference type="Pfam" id="PF13771">
    <property type="entry name" value="zf-HC5HC2H"/>
    <property type="match status" value="1"/>
</dbReference>
<dbReference type="SUPFAM" id="SSF57903">
    <property type="entry name" value="FYVE/PHD zinc finger"/>
    <property type="match status" value="6"/>
</dbReference>
<dbReference type="CDD" id="cd15514">
    <property type="entry name" value="PHD6_KMT2C_like"/>
    <property type="match status" value="1"/>
</dbReference>
<evidence type="ECO:0000256" key="11">
    <source>
        <dbReference type="ARBA" id="ARBA00022853"/>
    </source>
</evidence>
<keyword evidence="2" id="KW-0488">Methylation</keyword>
<dbReference type="InterPro" id="IPR001214">
    <property type="entry name" value="SET_dom"/>
</dbReference>
<dbReference type="Pfam" id="PF00628">
    <property type="entry name" value="PHD"/>
    <property type="match status" value="1"/>
</dbReference>
<evidence type="ECO:0000256" key="23">
    <source>
        <dbReference type="ARBA" id="ARBA00065668"/>
    </source>
</evidence>
<keyword evidence="4" id="KW-0489">Methyltransferase</keyword>
<keyword evidence="6" id="KW-0949">S-adenosyl-L-methionine</keyword>
<accession>A0AA38J2N8</accession>
<dbReference type="InterPro" id="IPR003888">
    <property type="entry name" value="FYrich_N"/>
</dbReference>
<feature type="compositionally biased region" description="Pro residues" evidence="27">
    <location>
        <begin position="2350"/>
        <end position="2367"/>
    </location>
</feature>
<feature type="region of interest" description="Disordered" evidence="27">
    <location>
        <begin position="631"/>
        <end position="650"/>
    </location>
</feature>
<feature type="region of interest" description="Disordered" evidence="27">
    <location>
        <begin position="4214"/>
        <end position="4343"/>
    </location>
</feature>
<evidence type="ECO:0000256" key="9">
    <source>
        <dbReference type="ARBA" id="ARBA00022771"/>
    </source>
</evidence>
<feature type="compositionally biased region" description="Basic and acidic residues" evidence="27">
    <location>
        <begin position="4260"/>
        <end position="4307"/>
    </location>
</feature>
<keyword evidence="20" id="KW-0449">Lipoprotein</keyword>
<evidence type="ECO:0000256" key="26">
    <source>
        <dbReference type="SAM" id="Coils"/>
    </source>
</evidence>
<dbReference type="FunFam" id="3.30.40.10:FF:000548">
    <property type="entry name" value="Putative Histone-lysine N-methyltransferase MLL3"/>
    <property type="match status" value="1"/>
</dbReference>
<keyword evidence="5" id="KW-0808">Transferase</keyword>
<dbReference type="Gene3D" id="3.30.40.10">
    <property type="entry name" value="Zinc/RING finger domain, C3HC4 (zinc finger)"/>
    <property type="match status" value="7"/>
</dbReference>
<keyword evidence="14 26" id="KW-0175">Coiled coil</keyword>
<feature type="compositionally biased region" description="Basic residues" evidence="27">
    <location>
        <begin position="1144"/>
        <end position="1155"/>
    </location>
</feature>
<keyword evidence="11" id="KW-0156">Chromatin regulator</keyword>
<evidence type="ECO:0000256" key="14">
    <source>
        <dbReference type="ARBA" id="ARBA00023054"/>
    </source>
</evidence>
<protein>
    <recommendedName>
        <fullName evidence="24">Histone-lysine N-methyltransferase 2C</fullName>
    </recommendedName>
</protein>
<organism evidence="32 33">
    <name type="scientific">Zophobas morio</name>
    <dbReference type="NCBI Taxonomy" id="2755281"/>
    <lineage>
        <taxon>Eukaryota</taxon>
        <taxon>Metazoa</taxon>
        <taxon>Ecdysozoa</taxon>
        <taxon>Arthropoda</taxon>
        <taxon>Hexapoda</taxon>
        <taxon>Insecta</taxon>
        <taxon>Pterygota</taxon>
        <taxon>Neoptera</taxon>
        <taxon>Endopterygota</taxon>
        <taxon>Coleoptera</taxon>
        <taxon>Polyphaga</taxon>
        <taxon>Cucujiformia</taxon>
        <taxon>Tenebrionidae</taxon>
        <taxon>Zophobas</taxon>
    </lineage>
</organism>
<feature type="compositionally biased region" description="Low complexity" evidence="27">
    <location>
        <begin position="2981"/>
        <end position="2993"/>
    </location>
</feature>
<dbReference type="CDD" id="cd19171">
    <property type="entry name" value="SET_KMT2C_2D"/>
    <property type="match status" value="1"/>
</dbReference>
<feature type="region of interest" description="Disordered" evidence="27">
    <location>
        <begin position="2453"/>
        <end position="2477"/>
    </location>
</feature>
<feature type="compositionally biased region" description="Low complexity" evidence="27">
    <location>
        <begin position="1582"/>
        <end position="1604"/>
    </location>
</feature>
<keyword evidence="9 25" id="KW-0863">Zinc-finger</keyword>
<evidence type="ECO:0000256" key="22">
    <source>
        <dbReference type="ARBA" id="ARBA00058707"/>
    </source>
</evidence>
<dbReference type="SMART" id="SM00508">
    <property type="entry name" value="PostSET"/>
    <property type="match status" value="1"/>
</dbReference>
<evidence type="ECO:0000256" key="12">
    <source>
        <dbReference type="ARBA" id="ARBA00022990"/>
    </source>
</evidence>
<keyword evidence="17" id="KW-0010">Activator</keyword>
<dbReference type="GO" id="GO:0098687">
    <property type="term" value="C:chromosomal region"/>
    <property type="evidence" value="ECO:0007669"/>
    <property type="project" value="UniProtKB-ARBA"/>
</dbReference>
<dbReference type="PROSITE" id="PS50016">
    <property type="entry name" value="ZF_PHD_2"/>
    <property type="match status" value="5"/>
</dbReference>
<evidence type="ECO:0000259" key="28">
    <source>
        <dbReference type="PROSITE" id="PS50016"/>
    </source>
</evidence>
<feature type="compositionally biased region" description="Basic and acidic residues" evidence="27">
    <location>
        <begin position="111"/>
        <end position="136"/>
    </location>
</feature>
<dbReference type="SUPFAM" id="SSF82199">
    <property type="entry name" value="SET domain"/>
    <property type="match status" value="1"/>
</dbReference>
<evidence type="ECO:0000256" key="20">
    <source>
        <dbReference type="ARBA" id="ARBA00023288"/>
    </source>
</evidence>
<name>A0AA38J2N8_9CUCU</name>
<feature type="region of interest" description="Disordered" evidence="27">
    <location>
        <begin position="2614"/>
        <end position="2726"/>
    </location>
</feature>
<feature type="region of interest" description="Disordered" evidence="27">
    <location>
        <begin position="1506"/>
        <end position="1554"/>
    </location>
</feature>
<evidence type="ECO:0000256" key="2">
    <source>
        <dbReference type="ARBA" id="ARBA00022481"/>
    </source>
</evidence>
<evidence type="ECO:0000259" key="30">
    <source>
        <dbReference type="PROSITE" id="PS50868"/>
    </source>
</evidence>
<dbReference type="Pfam" id="PF00856">
    <property type="entry name" value="SET"/>
    <property type="match status" value="1"/>
</dbReference>
<dbReference type="Pfam" id="PF05965">
    <property type="entry name" value="FYRC"/>
    <property type="match status" value="1"/>
</dbReference>
<keyword evidence="7" id="KW-0479">Metal-binding</keyword>
<dbReference type="InterPro" id="IPR019787">
    <property type="entry name" value="Znf_PHD-finger"/>
</dbReference>
<feature type="compositionally biased region" description="Pro residues" evidence="27">
    <location>
        <begin position="2900"/>
        <end position="2910"/>
    </location>
</feature>
<evidence type="ECO:0000256" key="3">
    <source>
        <dbReference type="ARBA" id="ARBA00022553"/>
    </source>
</evidence>
<feature type="domain" description="Post-SET" evidence="30">
    <location>
        <begin position="5330"/>
        <end position="5346"/>
    </location>
</feature>
<feature type="region of interest" description="Disordered" evidence="27">
    <location>
        <begin position="1130"/>
        <end position="1158"/>
    </location>
</feature>
<comment type="caution">
    <text evidence="32">The sequence shown here is derived from an EMBL/GenBank/DDBJ whole genome shotgun (WGS) entry which is preliminary data.</text>
</comment>
<dbReference type="GO" id="GO:0008270">
    <property type="term" value="F:zinc ion binding"/>
    <property type="evidence" value="ECO:0007669"/>
    <property type="project" value="UniProtKB-KW"/>
</dbReference>
<dbReference type="GO" id="GO:0003677">
    <property type="term" value="F:DNA binding"/>
    <property type="evidence" value="ECO:0007669"/>
    <property type="project" value="UniProtKB-KW"/>
</dbReference>
<feature type="domain" description="PHD-type" evidence="28">
    <location>
        <begin position="472"/>
        <end position="522"/>
    </location>
</feature>
<feature type="compositionally biased region" description="Low complexity" evidence="27">
    <location>
        <begin position="2951"/>
        <end position="2963"/>
    </location>
</feature>
<feature type="region of interest" description="Disordered" evidence="27">
    <location>
        <begin position="1575"/>
        <end position="1618"/>
    </location>
</feature>
<gene>
    <name evidence="32" type="ORF">Zmor_000384</name>
</gene>
<feature type="compositionally biased region" description="Low complexity" evidence="27">
    <location>
        <begin position="71"/>
        <end position="85"/>
    </location>
</feature>
<dbReference type="Pfam" id="PF05964">
    <property type="entry name" value="FYRN"/>
    <property type="match status" value="1"/>
</dbReference>
<dbReference type="FunFam" id="3.30.40.10:FF:000002">
    <property type="entry name" value="Histone-lysine N-methyltransferase"/>
    <property type="match status" value="1"/>
</dbReference>
<feature type="compositionally biased region" description="Low complexity" evidence="27">
    <location>
        <begin position="1532"/>
        <end position="1542"/>
    </location>
</feature>
<keyword evidence="18" id="KW-0804">Transcription</keyword>
<dbReference type="Pfam" id="PF13832">
    <property type="entry name" value="zf-HC5HC2H_2"/>
    <property type="match status" value="1"/>
</dbReference>
<dbReference type="Gene3D" id="2.170.270.10">
    <property type="entry name" value="SET domain"/>
    <property type="match status" value="1"/>
</dbReference>
<dbReference type="EMBL" id="JALNTZ010000001">
    <property type="protein sequence ID" value="KAJ3664841.1"/>
    <property type="molecule type" value="Genomic_DNA"/>
</dbReference>
<feature type="compositionally biased region" description="Basic and acidic residues" evidence="27">
    <location>
        <begin position="1214"/>
        <end position="1229"/>
    </location>
</feature>
<feature type="region of interest" description="Disordered" evidence="27">
    <location>
        <begin position="1764"/>
        <end position="1864"/>
    </location>
</feature>
<evidence type="ECO:0000313" key="32">
    <source>
        <dbReference type="EMBL" id="KAJ3664841.1"/>
    </source>
</evidence>
<feature type="compositionally biased region" description="Polar residues" evidence="27">
    <location>
        <begin position="2647"/>
        <end position="2661"/>
    </location>
</feature>
<evidence type="ECO:0000256" key="13">
    <source>
        <dbReference type="ARBA" id="ARBA00023015"/>
    </source>
</evidence>
<evidence type="ECO:0000256" key="7">
    <source>
        <dbReference type="ARBA" id="ARBA00022723"/>
    </source>
</evidence>
<dbReference type="PROSITE" id="PS51542">
    <property type="entry name" value="FYRN"/>
    <property type="match status" value="1"/>
</dbReference>
<keyword evidence="13" id="KW-0805">Transcription regulation</keyword>
<evidence type="ECO:0000256" key="1">
    <source>
        <dbReference type="ARBA" id="ARBA00004123"/>
    </source>
</evidence>
<dbReference type="PANTHER" id="PTHR45888:SF6">
    <property type="entry name" value="HL01030P-RELATED"/>
    <property type="match status" value="1"/>
</dbReference>
<dbReference type="CDD" id="cd15512">
    <property type="entry name" value="PHD4_KMT2C_like"/>
    <property type="match status" value="1"/>
</dbReference>
<comment type="function">
    <text evidence="22">Histone methyltransferase that catalyzes methyl group transfer from S-adenosyl-L-methionine to the epsilon-amino group of 'Lys-4' of histone H3 (H3K4). Part of chromatin remodeling machinery predominantly forms H3K4me1 methylation marks at active chromatin sites where transcription and DNA repair take place. Likely plays a redundant role with KMT2D in enriching H3K4me1 mark on primed and active enhancer elements.</text>
</comment>
<evidence type="ECO:0000256" key="4">
    <source>
        <dbReference type="ARBA" id="ARBA00022603"/>
    </source>
</evidence>
<feature type="compositionally biased region" description="Low complexity" evidence="27">
    <location>
        <begin position="2635"/>
        <end position="2646"/>
    </location>
</feature>
<feature type="domain" description="PHD-type" evidence="28">
    <location>
        <begin position="816"/>
        <end position="866"/>
    </location>
</feature>
<feature type="compositionally biased region" description="Polar residues" evidence="27">
    <location>
        <begin position="4233"/>
        <end position="4244"/>
    </location>
</feature>
<feature type="region of interest" description="Disordered" evidence="27">
    <location>
        <begin position="1343"/>
        <end position="1458"/>
    </location>
</feature>
<feature type="compositionally biased region" description="Polar residues" evidence="27">
    <location>
        <begin position="1347"/>
        <end position="1365"/>
    </location>
</feature>
<dbReference type="PANTHER" id="PTHR45888">
    <property type="entry name" value="HL01030P-RELATED"/>
    <property type="match status" value="1"/>
</dbReference>
<evidence type="ECO:0000256" key="25">
    <source>
        <dbReference type="PROSITE-ProRule" id="PRU00146"/>
    </source>
</evidence>
<evidence type="ECO:0000259" key="31">
    <source>
        <dbReference type="PROSITE" id="PS51805"/>
    </source>
</evidence>
<comment type="subcellular location">
    <subcellularLocation>
        <location evidence="1">Nucleus</location>
    </subcellularLocation>
</comment>
<feature type="compositionally biased region" description="Basic and acidic residues" evidence="27">
    <location>
        <begin position="1705"/>
        <end position="1725"/>
    </location>
</feature>
<dbReference type="GO" id="GO:0032259">
    <property type="term" value="P:methylation"/>
    <property type="evidence" value="ECO:0007669"/>
    <property type="project" value="UniProtKB-KW"/>
</dbReference>
<feature type="compositionally biased region" description="Polar residues" evidence="27">
    <location>
        <begin position="1764"/>
        <end position="1788"/>
    </location>
</feature>
<dbReference type="PROSITE" id="PS51805">
    <property type="entry name" value="EPHD"/>
    <property type="match status" value="2"/>
</dbReference>
<evidence type="ECO:0000256" key="10">
    <source>
        <dbReference type="ARBA" id="ARBA00022833"/>
    </source>
</evidence>
<feature type="domain" description="PHD-type" evidence="28">
    <location>
        <begin position="893"/>
        <end position="948"/>
    </location>
</feature>
<dbReference type="SMART" id="SM00317">
    <property type="entry name" value="SET"/>
    <property type="match status" value="1"/>
</dbReference>
<feature type="domain" description="PHD-type" evidence="28">
    <location>
        <begin position="766"/>
        <end position="819"/>
    </location>
</feature>
<evidence type="ECO:0000256" key="21">
    <source>
        <dbReference type="ARBA" id="ARBA00023315"/>
    </source>
</evidence>
<dbReference type="SMART" id="SM00541">
    <property type="entry name" value="FYRN"/>
    <property type="match status" value="1"/>
</dbReference>
<dbReference type="SMART" id="SM00249">
    <property type="entry name" value="PHD"/>
    <property type="match status" value="8"/>
</dbReference>
<proteinExistence type="predicted"/>
<feature type="region of interest" description="Disordered" evidence="27">
    <location>
        <begin position="256"/>
        <end position="290"/>
    </location>
</feature>
<feature type="compositionally biased region" description="Polar residues" evidence="27">
    <location>
        <begin position="4088"/>
        <end position="4100"/>
    </location>
</feature>
<feature type="region of interest" description="Disordered" evidence="27">
    <location>
        <begin position="1696"/>
        <end position="1732"/>
    </location>
</feature>
<feature type="region of interest" description="Disordered" evidence="27">
    <location>
        <begin position="1909"/>
        <end position="1955"/>
    </location>
</feature>
<evidence type="ECO:0000313" key="33">
    <source>
        <dbReference type="Proteomes" id="UP001168821"/>
    </source>
</evidence>
<evidence type="ECO:0000256" key="5">
    <source>
        <dbReference type="ARBA" id="ARBA00022679"/>
    </source>
</evidence>
<feature type="region of interest" description="Disordered" evidence="27">
    <location>
        <begin position="63"/>
        <end position="178"/>
    </location>
</feature>
<evidence type="ECO:0000256" key="18">
    <source>
        <dbReference type="ARBA" id="ARBA00023163"/>
    </source>
</evidence>
<dbReference type="CDD" id="cd15513">
    <property type="entry name" value="PHD5_KMT2C_like"/>
    <property type="match status" value="1"/>
</dbReference>
<feature type="compositionally biased region" description="Basic residues" evidence="27">
    <location>
        <begin position="4308"/>
        <end position="4320"/>
    </location>
</feature>
<feature type="compositionally biased region" description="Polar residues" evidence="27">
    <location>
        <begin position="259"/>
        <end position="274"/>
    </location>
</feature>
<evidence type="ECO:0000256" key="8">
    <source>
        <dbReference type="ARBA" id="ARBA00022737"/>
    </source>
</evidence>
<dbReference type="InterPro" id="IPR036910">
    <property type="entry name" value="HMG_box_dom_sf"/>
</dbReference>
<reference evidence="32" key="1">
    <citation type="journal article" date="2023" name="G3 (Bethesda)">
        <title>Whole genome assemblies of Zophobas morio and Tenebrio molitor.</title>
        <authorList>
            <person name="Kaur S."/>
            <person name="Stinson S.A."/>
            <person name="diCenzo G.C."/>
        </authorList>
    </citation>
    <scope>NUCLEOTIDE SEQUENCE</scope>
    <source>
        <strain evidence="32">QUZm001</strain>
    </source>
</reference>
<feature type="compositionally biased region" description="Polar residues" evidence="27">
    <location>
        <begin position="1918"/>
        <end position="1937"/>
    </location>
</feature>
<feature type="compositionally biased region" description="Basic and acidic residues" evidence="27">
    <location>
        <begin position="3538"/>
        <end position="3552"/>
    </location>
</feature>
<feature type="region of interest" description="Disordered" evidence="27">
    <location>
        <begin position="2869"/>
        <end position="3011"/>
    </location>
</feature>
<feature type="region of interest" description="Disordered" evidence="27">
    <location>
        <begin position="2389"/>
        <end position="2421"/>
    </location>
</feature>
<dbReference type="InterPro" id="IPR034732">
    <property type="entry name" value="EPHD"/>
</dbReference>
<feature type="compositionally biased region" description="Polar residues" evidence="27">
    <location>
        <begin position="1407"/>
        <end position="1416"/>
    </location>
</feature>
<keyword evidence="3" id="KW-0597">Phosphoprotein</keyword>